<feature type="region of interest" description="Disordered" evidence="10">
    <location>
        <begin position="292"/>
        <end position="318"/>
    </location>
</feature>
<dbReference type="SUPFAM" id="SSF57667">
    <property type="entry name" value="beta-beta-alpha zinc fingers"/>
    <property type="match status" value="2"/>
</dbReference>
<keyword evidence="13" id="KW-1185">Reference proteome</keyword>
<dbReference type="GO" id="GO:0008270">
    <property type="term" value="F:zinc ion binding"/>
    <property type="evidence" value="ECO:0007669"/>
    <property type="project" value="UniProtKB-KW"/>
</dbReference>
<dbReference type="AlphaFoldDB" id="A0A9J6BEQ5"/>
<accession>A0A9J6BEQ5</accession>
<evidence type="ECO:0000256" key="1">
    <source>
        <dbReference type="ARBA" id="ARBA00004123"/>
    </source>
</evidence>
<keyword evidence="6" id="KW-0805">Transcription regulation</keyword>
<keyword evidence="2" id="KW-0479">Metal-binding</keyword>
<dbReference type="InterPro" id="IPR036236">
    <property type="entry name" value="Znf_C2H2_sf"/>
</dbReference>
<keyword evidence="8" id="KW-0539">Nucleus</keyword>
<feature type="region of interest" description="Disordered" evidence="10">
    <location>
        <begin position="251"/>
        <end position="272"/>
    </location>
</feature>
<sequence length="396" mass="45196">MENTVKIIIKSTSQHNQSLNLLTTVKELYNQNHQLYQKPKSELPLDLTTIKTSEEIQTMLSSPLKKRYRADAENFNFTEVNKVNLTSPLKKRYVNELKINSPHETTPTKKKIQNTKAITASKQQNNQKSEKKFNDKKIKAIRKLKFDEFRSSPVSGTQIRLLHEIDENSMQESGDIDPQYNIVEITDEAKAELAQIKNVIGAYVCKLCTIEFEDAFGLARHRCSCIVLLEYRCPECGKKFNCPANLASHRRWHKPRDQMSKKSESSDSESSYPCKICNKTFKRHAYLTKHLAMHNKKPTSNKKSSPKSFELSPRSNHSHEDVLIPQTVFTFNQNTNSPKHESVEENSNSSSHSIYAESGGNFKLISSHFTEDENIAISALTNLRNGPSVIRHTLAV</sequence>
<dbReference type="PROSITE" id="PS50157">
    <property type="entry name" value="ZINC_FINGER_C2H2_2"/>
    <property type="match status" value="2"/>
</dbReference>
<comment type="caution">
    <text evidence="12">The sequence shown here is derived from an EMBL/GenBank/DDBJ whole genome shotgun (WGS) entry which is preliminary data.</text>
</comment>
<proteinExistence type="predicted"/>
<feature type="domain" description="C2H2-type" evidence="11">
    <location>
        <begin position="272"/>
        <end position="299"/>
    </location>
</feature>
<dbReference type="Gene3D" id="3.30.160.60">
    <property type="entry name" value="Classic Zinc Finger"/>
    <property type="match status" value="2"/>
</dbReference>
<keyword evidence="5" id="KW-0862">Zinc</keyword>
<evidence type="ECO:0000256" key="2">
    <source>
        <dbReference type="ARBA" id="ARBA00022723"/>
    </source>
</evidence>
<dbReference type="OrthoDB" id="8953942at2759"/>
<dbReference type="PANTHER" id="PTHR15065">
    <property type="entry name" value="INSULINOMA-ASSOCIATED 1"/>
    <property type="match status" value="1"/>
</dbReference>
<evidence type="ECO:0000313" key="13">
    <source>
        <dbReference type="Proteomes" id="UP001107558"/>
    </source>
</evidence>
<dbReference type="GO" id="GO:0005634">
    <property type="term" value="C:nucleus"/>
    <property type="evidence" value="ECO:0007669"/>
    <property type="project" value="UniProtKB-SubCell"/>
</dbReference>
<dbReference type="GO" id="GO:0010564">
    <property type="term" value="P:regulation of cell cycle process"/>
    <property type="evidence" value="ECO:0007669"/>
    <property type="project" value="TreeGrafter"/>
</dbReference>
<dbReference type="InterPro" id="IPR042972">
    <property type="entry name" value="INSM1/2"/>
</dbReference>
<reference evidence="12" key="1">
    <citation type="submission" date="2021-03" db="EMBL/GenBank/DDBJ databases">
        <title>Chromosome level genome of the anhydrobiotic midge Polypedilum vanderplanki.</title>
        <authorList>
            <person name="Yoshida Y."/>
            <person name="Kikawada T."/>
            <person name="Gusev O."/>
        </authorList>
    </citation>
    <scope>NUCLEOTIDE SEQUENCE</scope>
    <source>
        <strain evidence="12">NIAS01</strain>
        <tissue evidence="12">Whole body or cell culture</tissue>
    </source>
</reference>
<evidence type="ECO:0000256" key="4">
    <source>
        <dbReference type="ARBA" id="ARBA00022771"/>
    </source>
</evidence>
<gene>
    <name evidence="12" type="ORF">PVAND_016310</name>
</gene>
<feature type="compositionally biased region" description="Basic and acidic residues" evidence="10">
    <location>
        <begin position="255"/>
        <end position="265"/>
    </location>
</feature>
<dbReference type="Pfam" id="PF00096">
    <property type="entry name" value="zf-C2H2"/>
    <property type="match status" value="2"/>
</dbReference>
<dbReference type="EMBL" id="JADBJN010000004">
    <property type="protein sequence ID" value="KAG5668369.1"/>
    <property type="molecule type" value="Genomic_DNA"/>
</dbReference>
<feature type="domain" description="C2H2-type" evidence="11">
    <location>
        <begin position="231"/>
        <end position="258"/>
    </location>
</feature>
<dbReference type="FunFam" id="3.30.160.60:FF:001896">
    <property type="entry name" value="insulinoma-associated protein 1b"/>
    <property type="match status" value="1"/>
</dbReference>
<evidence type="ECO:0000256" key="7">
    <source>
        <dbReference type="ARBA" id="ARBA00023163"/>
    </source>
</evidence>
<evidence type="ECO:0000256" key="3">
    <source>
        <dbReference type="ARBA" id="ARBA00022737"/>
    </source>
</evidence>
<dbReference type="PROSITE" id="PS00028">
    <property type="entry name" value="ZINC_FINGER_C2H2_1"/>
    <property type="match status" value="2"/>
</dbReference>
<evidence type="ECO:0000313" key="12">
    <source>
        <dbReference type="EMBL" id="KAG5668369.1"/>
    </source>
</evidence>
<keyword evidence="4 9" id="KW-0863">Zinc-finger</keyword>
<dbReference type="GO" id="GO:0017053">
    <property type="term" value="C:transcription repressor complex"/>
    <property type="evidence" value="ECO:0007669"/>
    <property type="project" value="TreeGrafter"/>
</dbReference>
<dbReference type="SMART" id="SM00355">
    <property type="entry name" value="ZnF_C2H2"/>
    <property type="match status" value="3"/>
</dbReference>
<keyword evidence="7" id="KW-0804">Transcription</keyword>
<feature type="region of interest" description="Disordered" evidence="10">
    <location>
        <begin position="332"/>
        <end position="354"/>
    </location>
</feature>
<dbReference type="GO" id="GO:0000978">
    <property type="term" value="F:RNA polymerase II cis-regulatory region sequence-specific DNA binding"/>
    <property type="evidence" value="ECO:0007669"/>
    <property type="project" value="TreeGrafter"/>
</dbReference>
<dbReference type="PANTHER" id="PTHR15065:SF4">
    <property type="entry name" value="LD18634P"/>
    <property type="match status" value="1"/>
</dbReference>
<evidence type="ECO:0000256" key="5">
    <source>
        <dbReference type="ARBA" id="ARBA00022833"/>
    </source>
</evidence>
<evidence type="ECO:0000259" key="11">
    <source>
        <dbReference type="PROSITE" id="PS50157"/>
    </source>
</evidence>
<dbReference type="GO" id="GO:0030182">
    <property type="term" value="P:neuron differentiation"/>
    <property type="evidence" value="ECO:0007669"/>
    <property type="project" value="TreeGrafter"/>
</dbReference>
<name>A0A9J6BEQ5_POLVA</name>
<dbReference type="InterPro" id="IPR013087">
    <property type="entry name" value="Znf_C2H2_type"/>
</dbReference>
<evidence type="ECO:0000256" key="8">
    <source>
        <dbReference type="ARBA" id="ARBA00023242"/>
    </source>
</evidence>
<keyword evidence="3" id="KW-0677">Repeat</keyword>
<comment type="subcellular location">
    <subcellularLocation>
        <location evidence="1">Nucleus</location>
    </subcellularLocation>
</comment>
<evidence type="ECO:0000256" key="6">
    <source>
        <dbReference type="ARBA" id="ARBA00023015"/>
    </source>
</evidence>
<dbReference type="GO" id="GO:0001227">
    <property type="term" value="F:DNA-binding transcription repressor activity, RNA polymerase II-specific"/>
    <property type="evidence" value="ECO:0007669"/>
    <property type="project" value="TreeGrafter"/>
</dbReference>
<evidence type="ECO:0000256" key="10">
    <source>
        <dbReference type="SAM" id="MobiDB-lite"/>
    </source>
</evidence>
<protein>
    <recommendedName>
        <fullName evidence="11">C2H2-type domain-containing protein</fullName>
    </recommendedName>
</protein>
<organism evidence="12 13">
    <name type="scientific">Polypedilum vanderplanki</name>
    <name type="common">Sleeping chironomid midge</name>
    <dbReference type="NCBI Taxonomy" id="319348"/>
    <lineage>
        <taxon>Eukaryota</taxon>
        <taxon>Metazoa</taxon>
        <taxon>Ecdysozoa</taxon>
        <taxon>Arthropoda</taxon>
        <taxon>Hexapoda</taxon>
        <taxon>Insecta</taxon>
        <taxon>Pterygota</taxon>
        <taxon>Neoptera</taxon>
        <taxon>Endopterygota</taxon>
        <taxon>Diptera</taxon>
        <taxon>Nematocera</taxon>
        <taxon>Chironomoidea</taxon>
        <taxon>Chironomidae</taxon>
        <taxon>Chironominae</taxon>
        <taxon>Polypedilum</taxon>
        <taxon>Polypedilum</taxon>
    </lineage>
</organism>
<evidence type="ECO:0000256" key="9">
    <source>
        <dbReference type="PROSITE-ProRule" id="PRU00042"/>
    </source>
</evidence>
<dbReference type="Proteomes" id="UP001107558">
    <property type="component" value="Chromosome 4"/>
</dbReference>